<dbReference type="Pfam" id="PF07228">
    <property type="entry name" value="SpoIIE"/>
    <property type="match status" value="1"/>
</dbReference>
<evidence type="ECO:0000256" key="2">
    <source>
        <dbReference type="SAM" id="MobiDB-lite"/>
    </source>
</evidence>
<dbReference type="InterPro" id="IPR052016">
    <property type="entry name" value="Bact_Sigma-Reg"/>
</dbReference>
<keyword evidence="3" id="KW-1133">Transmembrane helix</keyword>
<evidence type="ECO:0000313" key="5">
    <source>
        <dbReference type="EMBL" id="GAA2128923.1"/>
    </source>
</evidence>
<dbReference type="InterPro" id="IPR001932">
    <property type="entry name" value="PPM-type_phosphatase-like_dom"/>
</dbReference>
<evidence type="ECO:0000256" key="1">
    <source>
        <dbReference type="ARBA" id="ARBA00022801"/>
    </source>
</evidence>
<keyword evidence="1" id="KW-0378">Hydrolase</keyword>
<keyword evidence="3" id="KW-0812">Transmembrane</keyword>
<evidence type="ECO:0000313" key="6">
    <source>
        <dbReference type="Proteomes" id="UP001500443"/>
    </source>
</evidence>
<feature type="transmembrane region" description="Helical" evidence="3">
    <location>
        <begin position="60"/>
        <end position="79"/>
    </location>
</feature>
<evidence type="ECO:0000256" key="3">
    <source>
        <dbReference type="SAM" id="Phobius"/>
    </source>
</evidence>
<accession>A0ABN2YM60</accession>
<dbReference type="PANTHER" id="PTHR43156">
    <property type="entry name" value="STAGE II SPORULATION PROTEIN E-RELATED"/>
    <property type="match status" value="1"/>
</dbReference>
<gene>
    <name evidence="5" type="ORF">GCM10009802_36580</name>
</gene>
<dbReference type="SMART" id="SM00331">
    <property type="entry name" value="PP2C_SIG"/>
    <property type="match status" value="1"/>
</dbReference>
<dbReference type="EMBL" id="BAAAPF010000119">
    <property type="protein sequence ID" value="GAA2128923.1"/>
    <property type="molecule type" value="Genomic_DNA"/>
</dbReference>
<keyword evidence="6" id="KW-1185">Reference proteome</keyword>
<name>A0ABN2YM60_9ACTN</name>
<dbReference type="PANTHER" id="PTHR43156:SF2">
    <property type="entry name" value="STAGE II SPORULATION PROTEIN E"/>
    <property type="match status" value="1"/>
</dbReference>
<feature type="region of interest" description="Disordered" evidence="2">
    <location>
        <begin position="1"/>
        <end position="50"/>
    </location>
</feature>
<feature type="transmembrane region" description="Helical" evidence="3">
    <location>
        <begin position="99"/>
        <end position="120"/>
    </location>
</feature>
<sequence length="422" mass="44966">MRPVREDGGQGAGPGRGRHRPGRGPYDDSRVYRVGSRALEPGDRSRGTDVASTGERRVGWALRWLPAALIITGAVFYWVTPEGLTSSPFFESAPLVAAGLLSLRATVITAVAAVVVDVLLEIANGTAEYSESIIEMISQSVIGALAIGMNVLIQRNYRRLTSARHVAVAAQRAVLPNPPDGFGGGLLRVAARYQAADADARIGGDLYAVQESPYGVRCIVGDVRGKGLEAVESVAVVVGAFREAAEQEARLAGVARRLERALQREETGRSGLDRVEGFTTAVLAEVDRDGGTLRLLNRGHPAPLLLGSDGGARLLQPHEHALPLGMGDLGTWPDELLEVTFPPGASLVLYTDGVTEARNAAGVFYDPLERMAGRVFDGPHELLDTLLDDVTRYTGGRVADDMALFALSRSRSRFLPVPAHAP</sequence>
<proteinExistence type="predicted"/>
<dbReference type="Proteomes" id="UP001500443">
    <property type="component" value="Unassembled WGS sequence"/>
</dbReference>
<keyword evidence="3" id="KW-0472">Membrane</keyword>
<dbReference type="Gene3D" id="3.60.40.10">
    <property type="entry name" value="PPM-type phosphatase domain"/>
    <property type="match status" value="1"/>
</dbReference>
<organism evidence="5 6">
    <name type="scientific">Streptomyces synnematoformans</name>
    <dbReference type="NCBI Taxonomy" id="415721"/>
    <lineage>
        <taxon>Bacteria</taxon>
        <taxon>Bacillati</taxon>
        <taxon>Actinomycetota</taxon>
        <taxon>Actinomycetes</taxon>
        <taxon>Kitasatosporales</taxon>
        <taxon>Streptomycetaceae</taxon>
        <taxon>Streptomyces</taxon>
    </lineage>
</organism>
<dbReference type="RefSeq" id="WP_027754099.1">
    <property type="nucleotide sequence ID" value="NZ_BAAAPF010000119.1"/>
</dbReference>
<reference evidence="5 6" key="1">
    <citation type="journal article" date="2019" name="Int. J. Syst. Evol. Microbiol.">
        <title>The Global Catalogue of Microorganisms (GCM) 10K type strain sequencing project: providing services to taxonomists for standard genome sequencing and annotation.</title>
        <authorList>
            <consortium name="The Broad Institute Genomics Platform"/>
            <consortium name="The Broad Institute Genome Sequencing Center for Infectious Disease"/>
            <person name="Wu L."/>
            <person name="Ma J."/>
        </authorList>
    </citation>
    <scope>NUCLEOTIDE SEQUENCE [LARGE SCALE GENOMIC DNA]</scope>
    <source>
        <strain evidence="5 6">JCM 15481</strain>
    </source>
</reference>
<dbReference type="SUPFAM" id="SSF81606">
    <property type="entry name" value="PP2C-like"/>
    <property type="match status" value="1"/>
</dbReference>
<feature type="domain" description="PPM-type phosphatase" evidence="4">
    <location>
        <begin position="187"/>
        <end position="409"/>
    </location>
</feature>
<comment type="caution">
    <text evidence="5">The sequence shown here is derived from an EMBL/GenBank/DDBJ whole genome shotgun (WGS) entry which is preliminary data.</text>
</comment>
<protein>
    <submittedName>
        <fullName evidence="5">PP2C family protein-serine/threonine phosphatase</fullName>
    </submittedName>
</protein>
<evidence type="ECO:0000259" key="4">
    <source>
        <dbReference type="SMART" id="SM00331"/>
    </source>
</evidence>
<dbReference type="InterPro" id="IPR036457">
    <property type="entry name" value="PPM-type-like_dom_sf"/>
</dbReference>